<evidence type="ECO:0000313" key="3">
    <source>
        <dbReference type="EMBL" id="EHJ13052.1"/>
    </source>
</evidence>
<dbReference type="InterPro" id="IPR036465">
    <property type="entry name" value="vWFA_dom_sf"/>
</dbReference>
<evidence type="ECO:0000313" key="4">
    <source>
        <dbReference type="Proteomes" id="UP000003477"/>
    </source>
</evidence>
<feature type="domain" description="VWFA" evidence="2">
    <location>
        <begin position="38"/>
        <end position="281"/>
    </location>
</feature>
<reference evidence="3 4" key="1">
    <citation type="journal article" date="2011" name="Front. Microbiol.">
        <title>Two Strains of Crocosphaera watsonii with Highly Conserved Genomes are Distinguished by Strain-Specific Features.</title>
        <authorList>
            <person name="Bench S.R."/>
            <person name="Ilikchyan I.N."/>
            <person name="Tripp H.J."/>
            <person name="Zehr J.P."/>
        </authorList>
    </citation>
    <scope>NUCLEOTIDE SEQUENCE [LARGE SCALE GENOMIC DNA]</scope>
    <source>
        <strain evidence="3 4">WH 0003</strain>
    </source>
</reference>
<gene>
    <name evidence="3" type="ORF">CWATWH0003_2265</name>
</gene>
<dbReference type="PATRIC" id="fig|423471.3.peg.2125"/>
<dbReference type="EMBL" id="AESD01000342">
    <property type="protein sequence ID" value="EHJ13052.1"/>
    <property type="molecule type" value="Genomic_DNA"/>
</dbReference>
<comment type="caution">
    <text evidence="3">The sequence shown here is derived from an EMBL/GenBank/DDBJ whole genome shotgun (WGS) entry which is preliminary data.</text>
</comment>
<name>G5J442_CROWT</name>
<dbReference type="AlphaFoldDB" id="G5J442"/>
<dbReference type="Gene3D" id="3.40.50.410">
    <property type="entry name" value="von Willebrand factor, type A domain"/>
    <property type="match status" value="1"/>
</dbReference>
<dbReference type="PROSITE" id="PS50234">
    <property type="entry name" value="VWFA"/>
    <property type="match status" value="1"/>
</dbReference>
<dbReference type="Proteomes" id="UP000003477">
    <property type="component" value="Unassembled WGS sequence"/>
</dbReference>
<dbReference type="SUPFAM" id="SSF53300">
    <property type="entry name" value="vWA-like"/>
    <property type="match status" value="1"/>
</dbReference>
<feature type="compositionally biased region" description="Pro residues" evidence="1">
    <location>
        <begin position="288"/>
        <end position="303"/>
    </location>
</feature>
<organism evidence="3 4">
    <name type="scientific">Crocosphaera watsonii WH 0003</name>
    <dbReference type="NCBI Taxonomy" id="423471"/>
    <lineage>
        <taxon>Bacteria</taxon>
        <taxon>Bacillati</taxon>
        <taxon>Cyanobacteriota</taxon>
        <taxon>Cyanophyceae</taxon>
        <taxon>Oscillatoriophycideae</taxon>
        <taxon>Chroococcales</taxon>
        <taxon>Aphanothecaceae</taxon>
        <taxon>Crocosphaera</taxon>
    </lineage>
</organism>
<dbReference type="RefSeq" id="WP_007310530.1">
    <property type="nucleotide sequence ID" value="NZ_AESD01000342.1"/>
</dbReference>
<accession>G5J442</accession>
<evidence type="ECO:0000256" key="1">
    <source>
        <dbReference type="SAM" id="MobiDB-lite"/>
    </source>
</evidence>
<feature type="region of interest" description="Disordered" evidence="1">
    <location>
        <begin position="283"/>
        <end position="315"/>
    </location>
</feature>
<dbReference type="InterPro" id="IPR002035">
    <property type="entry name" value="VWF_A"/>
</dbReference>
<dbReference type="GeneID" id="88765969"/>
<evidence type="ECO:0000259" key="2">
    <source>
        <dbReference type="PROSITE" id="PS50234"/>
    </source>
</evidence>
<proteinExistence type="predicted"/>
<protein>
    <recommendedName>
        <fullName evidence="2">VWFA domain-containing protein</fullName>
    </recommendedName>
</protein>
<sequence>MKKSTLISKGLLGTTFAASILGYGLTANAAGLTQVSLELALLIDGSDSISDEHFYDQIDALGNIFNDPNFYNDFVLPLKGKQVADHKNYGQTVVINDPSVAVSIYQFGSGIDPDNRQLVYPVLEQIADWTVFNGQHQSGMGQLDSMTINKVGGFTPIGDVLDLMIKEFSNNSYDGHQTVNLSSDGFETESSSSVNSLDMAFLLFDSGVTFNALAIPTTLDAQGGGEANPSGDLYHSSNLQNIVDPFGDGFPPLNLAGNDGFVLYDYATGEKTLEDAFRLKLGLETIGTPPPPRPPEPPKPPVVDPTGDPENVPEPSSILGLLVISILALLPGKNKGT</sequence>